<evidence type="ECO:0000313" key="18">
    <source>
        <dbReference type="EMBL" id="CAF3613833.1"/>
    </source>
</evidence>
<keyword evidence="4 15" id="KW-0138">CF(0)</keyword>
<dbReference type="PANTHER" id="PTHR12427:SF1">
    <property type="entry name" value="ATP SYNTHASE SUBUNIT E, MITOCHONDRIAL"/>
    <property type="match status" value="1"/>
</dbReference>
<comment type="subunit">
    <text evidence="13">Component of the ATP synthase complex composed at least of ATP5F1A/subunit alpha, ATP5F1B/subunit beta, ATP5MC1/subunit c (homooctomer), MT-ATP6/subunit a, MT-ATP8/subunit 8, ATP5ME/subunit e, ATP5MF/subunit f, ATP5MG/subunit g, ATP5MK/subunit k, ATP5MJ/subunit j, ATP5F1C/subunit gamma, ATP5F1D/subunit delta, ATP5F1E/subunit epsilon, ATP5PF/subunit F6, ATP5PB/subunit b, ATP5PD/subunit d, ATP5PO/subunit OSCP. ATP synthase complex consists of a soluble F(1) head domain (subunits alpha(3) and beta(3)) - the catalytic core - and a membrane F(0) domain - the membrane proton channel (subunits c, a, 8, e, f, g, k and j). These two domains are linked by a central stalk (subunits gamma, delta, and epsilon) rotating inside the F1 region and a stationary peripheral stalk (subunits F6, b, d, and OSCP).</text>
</comment>
<name>A0A814UIB1_9BILA</name>
<dbReference type="Proteomes" id="UP000663860">
    <property type="component" value="Unassembled WGS sequence"/>
</dbReference>
<dbReference type="GO" id="GO:0005743">
    <property type="term" value="C:mitochondrial inner membrane"/>
    <property type="evidence" value="ECO:0007669"/>
    <property type="project" value="UniProtKB-SubCell"/>
</dbReference>
<evidence type="ECO:0000256" key="4">
    <source>
        <dbReference type="ARBA" id="ARBA00022547"/>
    </source>
</evidence>
<dbReference type="GO" id="GO:0015078">
    <property type="term" value="F:proton transmembrane transporter activity"/>
    <property type="evidence" value="ECO:0007669"/>
    <property type="project" value="InterPro"/>
</dbReference>
<evidence type="ECO:0000256" key="15">
    <source>
        <dbReference type="RuleBase" id="RU367005"/>
    </source>
</evidence>
<comment type="function">
    <text evidence="12 15">Subunit e, of the mitochondrial membrane ATP synthase complex (F(1)F(0) ATP synthase or Complex V) that produces ATP from ADP in the presence of a proton gradient across the membrane which is generated by electron transport complexes of the respiratory chain. ATP synthase complex consist of a soluble F(1) head domain - the catalytic core - and a membrane F(1) domain - the membrane proton channel. These two domains are linked by a central stalk rotating inside the F(1) region and a stationary peripheral stalk. During catalysis, ATP synthesis in the catalytic domain of F(1) is coupled via a rotary mechanism of the central stalk subunits to proton translocation. In vivo, can only synthesize ATP although its ATP hydrolase activity can be activated artificially in vitro. Part of the complex F(0) domain.</text>
</comment>
<keyword evidence="8 15" id="KW-0406">Ion transport</keyword>
<comment type="caution">
    <text evidence="17">The sequence shown here is derived from an EMBL/GenBank/DDBJ whole genome shotgun (WGS) entry which is preliminary data.</text>
</comment>
<reference evidence="17" key="1">
    <citation type="submission" date="2021-02" db="EMBL/GenBank/DDBJ databases">
        <authorList>
            <person name="Nowell W R."/>
        </authorList>
    </citation>
    <scope>NUCLEOTIDE SEQUENCE</scope>
</reference>
<evidence type="ECO:0000256" key="12">
    <source>
        <dbReference type="ARBA" id="ARBA00057306"/>
    </source>
</evidence>
<proteinExistence type="inferred from homology"/>
<comment type="subcellular location">
    <subcellularLocation>
        <location evidence="1 15">Mitochondrion inner membrane</location>
    </subcellularLocation>
</comment>
<evidence type="ECO:0000256" key="5">
    <source>
        <dbReference type="ARBA" id="ARBA00022781"/>
    </source>
</evidence>
<evidence type="ECO:0000313" key="17">
    <source>
        <dbReference type="EMBL" id="CAF1175245.1"/>
    </source>
</evidence>
<evidence type="ECO:0000256" key="16">
    <source>
        <dbReference type="SAM" id="MobiDB-lite"/>
    </source>
</evidence>
<dbReference type="PANTHER" id="PTHR12427">
    <property type="entry name" value="ATP SYNTHASE E CHAIN, MITOCHONDRIAL"/>
    <property type="match status" value="1"/>
</dbReference>
<dbReference type="Pfam" id="PF05680">
    <property type="entry name" value="ATP-synt_E"/>
    <property type="match status" value="1"/>
</dbReference>
<evidence type="ECO:0000256" key="9">
    <source>
        <dbReference type="ARBA" id="ARBA00023128"/>
    </source>
</evidence>
<protein>
    <recommendedName>
        <fullName evidence="14 15">ATP synthase F(0) complex subunit e, mitochondrial</fullName>
    </recommendedName>
</protein>
<dbReference type="InterPro" id="IPR008386">
    <property type="entry name" value="ATP_synth_F0_esu_mt"/>
</dbReference>
<evidence type="ECO:0000256" key="3">
    <source>
        <dbReference type="ARBA" id="ARBA00022448"/>
    </source>
</evidence>
<organism evidence="17 19">
    <name type="scientific">Adineta steineri</name>
    <dbReference type="NCBI Taxonomy" id="433720"/>
    <lineage>
        <taxon>Eukaryota</taxon>
        <taxon>Metazoa</taxon>
        <taxon>Spiralia</taxon>
        <taxon>Gnathifera</taxon>
        <taxon>Rotifera</taxon>
        <taxon>Eurotatoria</taxon>
        <taxon>Bdelloidea</taxon>
        <taxon>Adinetida</taxon>
        <taxon>Adinetidae</taxon>
        <taxon>Adineta</taxon>
    </lineage>
</organism>
<keyword evidence="5 15" id="KW-0375">Hydrogen ion transport</keyword>
<dbReference type="AlphaFoldDB" id="A0A814UIB1"/>
<evidence type="ECO:0000256" key="6">
    <source>
        <dbReference type="ARBA" id="ARBA00022792"/>
    </source>
</evidence>
<gene>
    <name evidence="17" type="ORF">IZO911_LOCUS27134</name>
    <name evidence="18" type="ORF">KXQ929_LOCUS5786</name>
</gene>
<keyword evidence="6 15" id="KW-0999">Mitochondrion inner membrane</keyword>
<keyword evidence="9 15" id="KW-0496">Mitochondrion</keyword>
<evidence type="ECO:0000313" key="19">
    <source>
        <dbReference type="Proteomes" id="UP000663860"/>
    </source>
</evidence>
<comment type="similarity">
    <text evidence="2 15">Belongs to the ATPase e subunit family.</text>
</comment>
<dbReference type="EMBL" id="CAJOBB010000216">
    <property type="protein sequence ID" value="CAF3613833.1"/>
    <property type="molecule type" value="Genomic_DNA"/>
</dbReference>
<evidence type="ECO:0000256" key="2">
    <source>
        <dbReference type="ARBA" id="ARBA00007333"/>
    </source>
</evidence>
<evidence type="ECO:0000256" key="10">
    <source>
        <dbReference type="ARBA" id="ARBA00023136"/>
    </source>
</evidence>
<keyword evidence="11 15" id="KW-0066">ATP synthesis</keyword>
<dbReference type="EMBL" id="CAJNOE010000364">
    <property type="protein sequence ID" value="CAF1175245.1"/>
    <property type="molecule type" value="Genomic_DNA"/>
</dbReference>
<keyword evidence="10" id="KW-0472">Membrane</keyword>
<evidence type="ECO:0000256" key="14">
    <source>
        <dbReference type="ARBA" id="ARBA00074682"/>
    </source>
</evidence>
<feature type="region of interest" description="Disordered" evidence="16">
    <location>
        <begin position="81"/>
        <end position="109"/>
    </location>
</feature>
<dbReference type="Proteomes" id="UP000663868">
    <property type="component" value="Unassembled WGS sequence"/>
</dbReference>
<evidence type="ECO:0000256" key="1">
    <source>
        <dbReference type="ARBA" id="ARBA00004273"/>
    </source>
</evidence>
<accession>A0A814UIB1</accession>
<evidence type="ECO:0000256" key="11">
    <source>
        <dbReference type="ARBA" id="ARBA00023310"/>
    </source>
</evidence>
<dbReference type="GO" id="GO:0015986">
    <property type="term" value="P:proton motive force-driven ATP synthesis"/>
    <property type="evidence" value="ECO:0007669"/>
    <property type="project" value="InterPro"/>
</dbReference>
<sequence>MAATVPKNVSPLIRAGRWSLLLAGLVYGRMHHNTLKKREEHVRQGEIDRVTQETIDSLAEKKIKADQSMVDLAIAAGVDPNKARMKQLEEETKSLQAHPAKPASSSKHH</sequence>
<evidence type="ECO:0000256" key="7">
    <source>
        <dbReference type="ARBA" id="ARBA00022990"/>
    </source>
</evidence>
<keyword evidence="7" id="KW-0007">Acetylation</keyword>
<evidence type="ECO:0000256" key="8">
    <source>
        <dbReference type="ARBA" id="ARBA00023065"/>
    </source>
</evidence>
<keyword evidence="3 15" id="KW-0813">Transport</keyword>
<comment type="subunit">
    <text evidence="15">F-type ATPases have 2 components, CF(1) - the catalytic core - and CF(0) - the membrane proton channel. CF(1) and CF(0) have multiple subunits.</text>
</comment>
<dbReference type="GO" id="GO:0045259">
    <property type="term" value="C:proton-transporting ATP synthase complex"/>
    <property type="evidence" value="ECO:0007669"/>
    <property type="project" value="UniProtKB-UniRule"/>
</dbReference>
<evidence type="ECO:0000256" key="13">
    <source>
        <dbReference type="ARBA" id="ARBA00064647"/>
    </source>
</evidence>